<evidence type="ECO:0000256" key="2">
    <source>
        <dbReference type="ARBA" id="ARBA00022801"/>
    </source>
</evidence>
<evidence type="ECO:0000256" key="4">
    <source>
        <dbReference type="SAM" id="MobiDB-lite"/>
    </source>
</evidence>
<organism evidence="6 7">
    <name type="scientific">Stackebrandtia nassauensis (strain DSM 44728 / CIP 108903 / NRRL B-16338 / NBRC 102104 / LLR-40K-21)</name>
    <dbReference type="NCBI Taxonomy" id="446470"/>
    <lineage>
        <taxon>Bacteria</taxon>
        <taxon>Bacillati</taxon>
        <taxon>Actinomycetota</taxon>
        <taxon>Actinomycetes</taxon>
        <taxon>Glycomycetales</taxon>
        <taxon>Glycomycetaceae</taxon>
        <taxon>Stackebrandtia</taxon>
    </lineage>
</organism>
<dbReference type="OrthoDB" id="4308422at2"/>
<dbReference type="SUPFAM" id="SSF53474">
    <property type="entry name" value="alpha/beta-Hydrolases"/>
    <property type="match status" value="1"/>
</dbReference>
<dbReference type="InterPro" id="IPR002018">
    <property type="entry name" value="CarbesteraseB"/>
</dbReference>
<sequence length="525" mass="57162">MSHKRPAAVIAALLLALGLVACAEPAASAPSTRVETADGPVRGDDRGGYRTFEGIPFAAAPVGDLRWQPPQPVKPWKDVRKATEPESLCVQAPDDPVPGKQSEDCLYLNVTTPDTATPDKPKPVMVWLYGGGFYQGNAAEYDARRLATEGDVVVVTPNYRLGVFGYFDHPELDDGGAYGLADQQAALRWVRDNAAAFGGDADNVTLFGESAGAMSVCAQLTAPDSAKLFHKAIMQSGNCLIEWPSFTEDSRGQSPFESAKDNRALGSETAAEANCDKKKDPIACLREQPADELTDRMRDFTPGYGNSVLPRHPAIALRDGDFNQVPIIIGNTRDEARTSITGAVESPLSKAAYTEALTEDFGERAEAVAREYPPGSDDNGLTYAKVNTDRTWAYSTHRTRQILAETVPTFAFEFADREAPYYPGMVETGYRYGAFHGSEVPYLFDIHGVDMELSRPQAKLGERMIAYWTRFAATGDPNGGNSPQWSHFESGSRHVQSLAPGKDGIAAADFETDHHIEFWTEHLND</sequence>
<evidence type="ECO:0000259" key="5">
    <source>
        <dbReference type="Pfam" id="PF00135"/>
    </source>
</evidence>
<dbReference type="RefSeq" id="WP_013018613.1">
    <property type="nucleotide sequence ID" value="NC_013947.1"/>
</dbReference>
<evidence type="ECO:0000313" key="7">
    <source>
        <dbReference type="Proteomes" id="UP000000844"/>
    </source>
</evidence>
<dbReference type="InterPro" id="IPR029058">
    <property type="entry name" value="AB_hydrolase_fold"/>
</dbReference>
<protein>
    <recommendedName>
        <fullName evidence="3">Carboxylic ester hydrolase</fullName>
        <ecNumber evidence="3">3.1.1.-</ecNumber>
    </recommendedName>
</protein>
<keyword evidence="2 3" id="KW-0378">Hydrolase</keyword>
<reference evidence="6 7" key="1">
    <citation type="journal article" date="2009" name="Stand. Genomic Sci.">
        <title>Complete genome sequence of Stackebrandtia nassauensis type strain (LLR-40K-21).</title>
        <authorList>
            <person name="Munk C."/>
            <person name="Lapidus A."/>
            <person name="Copeland A."/>
            <person name="Jando M."/>
            <person name="Mayilraj S."/>
            <person name="Glavina Del Rio T."/>
            <person name="Nolan M."/>
            <person name="Chen F."/>
            <person name="Lucas S."/>
            <person name="Tice H."/>
            <person name="Cheng J.F."/>
            <person name="Han C."/>
            <person name="Detter J.C."/>
            <person name="Bruce D."/>
            <person name="Goodwin L."/>
            <person name="Chain P."/>
            <person name="Pitluck S."/>
            <person name="Goker M."/>
            <person name="Ovchinikova G."/>
            <person name="Pati A."/>
            <person name="Ivanova N."/>
            <person name="Mavromatis K."/>
            <person name="Chen A."/>
            <person name="Palaniappan K."/>
            <person name="Land M."/>
            <person name="Hauser L."/>
            <person name="Chang Y.J."/>
            <person name="Jeffries C.D."/>
            <person name="Bristow J."/>
            <person name="Eisen J.A."/>
            <person name="Markowitz V."/>
            <person name="Hugenholtz P."/>
            <person name="Kyrpides N.C."/>
            <person name="Klenk H.P."/>
        </authorList>
    </citation>
    <scope>NUCLEOTIDE SEQUENCE [LARGE SCALE GENOMIC DNA]</scope>
    <source>
        <strain evidence="7">DSM 44728 / CIP 108903 / NRRL B-16338 / NBRC 102104 / LLR-40K-21</strain>
    </source>
</reference>
<dbReference type="InterPro" id="IPR050309">
    <property type="entry name" value="Type-B_Carboxylest/Lipase"/>
</dbReference>
<dbReference type="PROSITE" id="PS00122">
    <property type="entry name" value="CARBOXYLESTERASE_B_1"/>
    <property type="match status" value="1"/>
</dbReference>
<dbReference type="EC" id="3.1.1.-" evidence="3"/>
<keyword evidence="3" id="KW-0732">Signal</keyword>
<dbReference type="HOGENOM" id="CLU_006586_13_0_11"/>
<dbReference type="eggNOG" id="COG2272">
    <property type="taxonomic scope" value="Bacteria"/>
</dbReference>
<comment type="similarity">
    <text evidence="1 3">Belongs to the type-B carboxylesterase/lipase family.</text>
</comment>
<dbReference type="Gene3D" id="3.40.50.1820">
    <property type="entry name" value="alpha/beta hydrolase"/>
    <property type="match status" value="1"/>
</dbReference>
<dbReference type="EMBL" id="CP001778">
    <property type="protein sequence ID" value="ADD43042.1"/>
    <property type="molecule type" value="Genomic_DNA"/>
</dbReference>
<dbReference type="STRING" id="446470.Snas_3378"/>
<dbReference type="PANTHER" id="PTHR11559">
    <property type="entry name" value="CARBOXYLESTERASE"/>
    <property type="match status" value="1"/>
</dbReference>
<evidence type="ECO:0000256" key="3">
    <source>
        <dbReference type="RuleBase" id="RU361235"/>
    </source>
</evidence>
<name>D3PUM9_STANL</name>
<dbReference type="AlphaFoldDB" id="D3PUM9"/>
<feature type="signal peptide" evidence="3">
    <location>
        <begin position="1"/>
        <end position="23"/>
    </location>
</feature>
<dbReference type="ESTHER" id="stanl-d3pum9">
    <property type="family name" value="Carb_B_Bacteria"/>
</dbReference>
<dbReference type="PROSITE" id="PS51257">
    <property type="entry name" value="PROKAR_LIPOPROTEIN"/>
    <property type="match status" value="1"/>
</dbReference>
<feature type="region of interest" description="Disordered" evidence="4">
    <location>
        <begin position="250"/>
        <end position="272"/>
    </location>
</feature>
<proteinExistence type="inferred from homology"/>
<evidence type="ECO:0000256" key="1">
    <source>
        <dbReference type="ARBA" id="ARBA00005964"/>
    </source>
</evidence>
<dbReference type="InterPro" id="IPR019826">
    <property type="entry name" value="Carboxylesterase_B_AS"/>
</dbReference>
<dbReference type="Proteomes" id="UP000000844">
    <property type="component" value="Chromosome"/>
</dbReference>
<accession>D3PUM9</accession>
<feature type="chain" id="PRO_5039757310" description="Carboxylic ester hydrolase" evidence="3">
    <location>
        <begin position="24"/>
        <end position="525"/>
    </location>
</feature>
<dbReference type="KEGG" id="sna:Snas_3378"/>
<dbReference type="Pfam" id="PF00135">
    <property type="entry name" value="COesterase"/>
    <property type="match status" value="1"/>
</dbReference>
<keyword evidence="7" id="KW-1185">Reference proteome</keyword>
<dbReference type="GO" id="GO:0016787">
    <property type="term" value="F:hydrolase activity"/>
    <property type="evidence" value="ECO:0007669"/>
    <property type="project" value="UniProtKB-KW"/>
</dbReference>
<feature type="domain" description="Carboxylesterase type B" evidence="5">
    <location>
        <begin position="31"/>
        <end position="519"/>
    </location>
</feature>
<gene>
    <name evidence="6" type="ordered locus">Snas_3378</name>
</gene>
<evidence type="ECO:0000313" key="6">
    <source>
        <dbReference type="EMBL" id="ADD43042.1"/>
    </source>
</evidence>